<accession>A0A1I7CB76</accession>
<dbReference type="Proteomes" id="UP000199673">
    <property type="component" value="Unassembled WGS sequence"/>
</dbReference>
<dbReference type="RefSeq" id="WP_091694854.1">
    <property type="nucleotide sequence ID" value="NZ_FPBF01000004.1"/>
</dbReference>
<reference evidence="4" key="1">
    <citation type="submission" date="2016-10" db="EMBL/GenBank/DDBJ databases">
        <authorList>
            <person name="Varghese N."/>
            <person name="Submissions S."/>
        </authorList>
    </citation>
    <scope>NUCLEOTIDE SEQUENCE [LARGE SCALE GENOMIC DNA]</scope>
    <source>
        <strain evidence="4">DSM 23445</strain>
    </source>
</reference>
<dbReference type="AlphaFoldDB" id="A0A1I7CB76"/>
<organism evidence="3 4">
    <name type="scientific">Algoriphagus locisalis</name>
    <dbReference type="NCBI Taxonomy" id="305507"/>
    <lineage>
        <taxon>Bacteria</taxon>
        <taxon>Pseudomonadati</taxon>
        <taxon>Bacteroidota</taxon>
        <taxon>Cytophagia</taxon>
        <taxon>Cytophagales</taxon>
        <taxon>Cyclobacteriaceae</taxon>
        <taxon>Algoriphagus</taxon>
    </lineage>
</organism>
<dbReference type="EMBL" id="FPBF01000004">
    <property type="protein sequence ID" value="SFT96691.1"/>
    <property type="molecule type" value="Genomic_DNA"/>
</dbReference>
<name>A0A1I7CB76_9BACT</name>
<evidence type="ECO:0000313" key="3">
    <source>
        <dbReference type="EMBL" id="SFT96691.1"/>
    </source>
</evidence>
<feature type="chain" id="PRO_5011539191" evidence="2">
    <location>
        <begin position="26"/>
        <end position="279"/>
    </location>
</feature>
<dbReference type="OrthoDB" id="9808753at2"/>
<evidence type="ECO:0000256" key="2">
    <source>
        <dbReference type="SAM" id="SignalP"/>
    </source>
</evidence>
<keyword evidence="2" id="KW-0732">Signal</keyword>
<evidence type="ECO:0000313" key="4">
    <source>
        <dbReference type="Proteomes" id="UP000199673"/>
    </source>
</evidence>
<feature type="signal peptide" evidence="2">
    <location>
        <begin position="1"/>
        <end position="25"/>
    </location>
</feature>
<dbReference type="CDD" id="cd19958">
    <property type="entry name" value="pyocin_knob"/>
    <property type="match status" value="1"/>
</dbReference>
<evidence type="ECO:0000256" key="1">
    <source>
        <dbReference type="SAM" id="Coils"/>
    </source>
</evidence>
<keyword evidence="4" id="KW-1185">Reference proteome</keyword>
<gene>
    <name evidence="3" type="ORF">SAMN04489724_3031</name>
</gene>
<sequence length="279" mass="31441">MKKNIRGLLCVLTIYLSVFTSFVNAQNLNSISGSGFNIVVGPGAVNIPESNTVTLGFQSEFDLNYRWQMVNAHQTDNFYLRRHTFGWSPWFKIYHSGNLNKLDIDFAANNITSTGRVKSTSSEIYFSGNDAGKIVGFSAPEQANLLGMNFLTAVGYSQTGQTYQQAMSLRRFWNGSAYSSRLSVDGEVIAKEIKVQVSVPADYVFEEGYQLMSLREVENYIKSNKHLPNVPSAQTLLDDGWKVGEMNNKLLEKVEELTLYIIELKKEIDQIKKDQTLKN</sequence>
<keyword evidence="1" id="KW-0175">Coiled coil</keyword>
<dbReference type="STRING" id="305507.SAMN04489724_3031"/>
<protein>
    <submittedName>
        <fullName evidence="3">Uncharacterized protein</fullName>
    </submittedName>
</protein>
<feature type="coiled-coil region" evidence="1">
    <location>
        <begin position="247"/>
        <end position="274"/>
    </location>
</feature>
<proteinExistence type="predicted"/>